<dbReference type="SUPFAM" id="SSF55874">
    <property type="entry name" value="ATPase domain of HSP90 chaperone/DNA topoisomerase II/histidine kinase"/>
    <property type="match status" value="1"/>
</dbReference>
<dbReference type="STRING" id="180332.GCA_000797495_00369"/>
<dbReference type="InterPro" id="IPR003594">
    <property type="entry name" value="HATPase_dom"/>
</dbReference>
<dbReference type="EC" id="2.7.13.3" evidence="7"/>
<keyword evidence="5" id="KW-0472">Membrane</keyword>
<evidence type="ECO:0000256" key="3">
    <source>
        <dbReference type="ARBA" id="ARBA00022679"/>
    </source>
</evidence>
<dbReference type="PROSITE" id="PS50885">
    <property type="entry name" value="HAMP"/>
    <property type="match status" value="1"/>
</dbReference>
<dbReference type="Pfam" id="PF02518">
    <property type="entry name" value="HATPase_c"/>
    <property type="match status" value="1"/>
</dbReference>
<dbReference type="InterPro" id="IPR050640">
    <property type="entry name" value="Bact_2-comp_sensor_kinase"/>
</dbReference>
<organism evidence="7 8">
    <name type="scientific">Robinsoniella peoriensis</name>
    <dbReference type="NCBI Taxonomy" id="180332"/>
    <lineage>
        <taxon>Bacteria</taxon>
        <taxon>Bacillati</taxon>
        <taxon>Bacillota</taxon>
        <taxon>Clostridia</taxon>
        <taxon>Lachnospirales</taxon>
        <taxon>Lachnospiraceae</taxon>
        <taxon>Robinsoniella</taxon>
    </lineage>
</organism>
<dbReference type="PANTHER" id="PTHR34220:SF7">
    <property type="entry name" value="SENSOR HISTIDINE KINASE YPDA"/>
    <property type="match status" value="1"/>
</dbReference>
<feature type="domain" description="HAMP" evidence="6">
    <location>
        <begin position="293"/>
        <end position="345"/>
    </location>
</feature>
<dbReference type="SMART" id="SM00304">
    <property type="entry name" value="HAMP"/>
    <property type="match status" value="1"/>
</dbReference>
<dbReference type="PANTHER" id="PTHR34220">
    <property type="entry name" value="SENSOR HISTIDINE KINASE YPDA"/>
    <property type="match status" value="1"/>
</dbReference>
<dbReference type="GO" id="GO:0016020">
    <property type="term" value="C:membrane"/>
    <property type="evidence" value="ECO:0007669"/>
    <property type="project" value="UniProtKB-SubCell"/>
</dbReference>
<dbReference type="CDD" id="cd06225">
    <property type="entry name" value="HAMP"/>
    <property type="match status" value="1"/>
</dbReference>
<dbReference type="Pfam" id="PF06580">
    <property type="entry name" value="His_kinase"/>
    <property type="match status" value="1"/>
</dbReference>
<dbReference type="SMART" id="SM00387">
    <property type="entry name" value="HATPase_c"/>
    <property type="match status" value="1"/>
</dbReference>
<dbReference type="InterPro" id="IPR036890">
    <property type="entry name" value="HATPase_C_sf"/>
</dbReference>
<protein>
    <submittedName>
        <fullName evidence="7">Sensor histidine kinase YehU</fullName>
        <ecNumber evidence="7">2.7.13.3</ecNumber>
    </submittedName>
</protein>
<comment type="subcellular location">
    <subcellularLocation>
        <location evidence="1">Membrane</location>
    </subcellularLocation>
</comment>
<evidence type="ECO:0000256" key="4">
    <source>
        <dbReference type="ARBA" id="ARBA00022777"/>
    </source>
</evidence>
<sequence length="568" mass="64643">MKISTKISFYIIIITLLISAGSGTMIYRYFSDMIVTQLKLDNEAKLDLVVRDLNHIYEEAYKYGQYVSVNKEVQQYLLKDKNPSVFELFSEHSKIRQSCNELVFLSEHINSIGIVKDEDDIIWTYLPFDDAYTSQDQKKWYQTYIEGGSGKGIFSKPYSFQGRYLANTLISVAFPCRSVDQAGQELGTIVIDINWSTVEQVIRRNQGTFDAMIYVNGDKSVSVGDQELIDQSEYKENEPLICRSNDLKIGGSLTAILDYSYLADSVRPRAMMLVLVLGIMVALIIGILIRVMLNITKPVAILSAAMQKVGEGDLQTHAEIATHDEFEYLGRGFNNMVDQIDRQVKETLQHEKDKHMLEQEVLIAQINPHFIYNTLNTIIHLARKERNGDIITLTNSFIELLQDGIHLSQNKIFSSVEQELRIIQNYMCIQNYRYKDLFLLSISCPDELMEELIPASIIQPLMENALFHGIAPLGLPGKIWLILEEEELPCHRGLKISVMDEGIGITQDQADRILTHEPPEQSGRNHVGLYNVIKRLELLYGTDYTIQITQRDGGGTVVEIVIPLKREG</sequence>
<dbReference type="AlphaFoldDB" id="A0A4U8QCG5"/>
<dbReference type="Gene3D" id="6.10.340.10">
    <property type="match status" value="1"/>
</dbReference>
<keyword evidence="5" id="KW-1133">Transmembrane helix</keyword>
<dbReference type="EMBL" id="QGQD01000023">
    <property type="protein sequence ID" value="TLD02003.1"/>
    <property type="molecule type" value="Genomic_DNA"/>
</dbReference>
<dbReference type="GO" id="GO:0000155">
    <property type="term" value="F:phosphorelay sensor kinase activity"/>
    <property type="evidence" value="ECO:0007669"/>
    <property type="project" value="InterPro"/>
</dbReference>
<dbReference type="RefSeq" id="WP_138001933.1">
    <property type="nucleotide sequence ID" value="NZ_QGQD01000023.1"/>
</dbReference>
<evidence type="ECO:0000313" key="8">
    <source>
        <dbReference type="Proteomes" id="UP000306509"/>
    </source>
</evidence>
<keyword evidence="3 7" id="KW-0808">Transferase</keyword>
<name>A0A4U8QCG5_9FIRM</name>
<feature type="transmembrane region" description="Helical" evidence="5">
    <location>
        <begin position="270"/>
        <end position="293"/>
    </location>
</feature>
<reference evidence="7 8" key="1">
    <citation type="journal article" date="2019" name="Anaerobe">
        <title>Detection of Robinsoniella peoriensis in multiple bone samples of a trauma patient.</title>
        <authorList>
            <person name="Schrottner P."/>
            <person name="Hartwich K."/>
            <person name="Bunk B."/>
            <person name="Schober I."/>
            <person name="Helbig S."/>
            <person name="Rudolph W.W."/>
            <person name="Gunzer F."/>
        </authorList>
    </citation>
    <scope>NUCLEOTIDE SEQUENCE [LARGE SCALE GENOMIC DNA]</scope>
    <source>
        <strain evidence="7 8">DSM 106044</strain>
    </source>
</reference>
<keyword evidence="5" id="KW-0812">Transmembrane</keyword>
<evidence type="ECO:0000256" key="5">
    <source>
        <dbReference type="SAM" id="Phobius"/>
    </source>
</evidence>
<accession>A0A4U8QCG5</accession>
<feature type="transmembrane region" description="Helical" evidence="5">
    <location>
        <begin position="7"/>
        <end position="30"/>
    </location>
</feature>
<evidence type="ECO:0000259" key="6">
    <source>
        <dbReference type="PROSITE" id="PS50885"/>
    </source>
</evidence>
<comment type="caution">
    <text evidence="7">The sequence shown here is derived from an EMBL/GenBank/DDBJ whole genome shotgun (WGS) entry which is preliminary data.</text>
</comment>
<dbReference type="Pfam" id="PF00672">
    <property type="entry name" value="HAMP"/>
    <property type="match status" value="1"/>
</dbReference>
<evidence type="ECO:0000256" key="1">
    <source>
        <dbReference type="ARBA" id="ARBA00004370"/>
    </source>
</evidence>
<dbReference type="Proteomes" id="UP000306509">
    <property type="component" value="Unassembled WGS sequence"/>
</dbReference>
<dbReference type="Gene3D" id="3.30.565.10">
    <property type="entry name" value="Histidine kinase-like ATPase, C-terminal domain"/>
    <property type="match status" value="1"/>
</dbReference>
<proteinExistence type="predicted"/>
<dbReference type="InterPro" id="IPR010559">
    <property type="entry name" value="Sig_transdc_His_kin_internal"/>
</dbReference>
<keyword evidence="2" id="KW-0597">Phosphoprotein</keyword>
<evidence type="ECO:0000256" key="2">
    <source>
        <dbReference type="ARBA" id="ARBA00022553"/>
    </source>
</evidence>
<evidence type="ECO:0000313" key="7">
    <source>
        <dbReference type="EMBL" id="TLD02003.1"/>
    </source>
</evidence>
<dbReference type="InterPro" id="IPR003660">
    <property type="entry name" value="HAMP_dom"/>
</dbReference>
<keyword evidence="8" id="KW-1185">Reference proteome</keyword>
<keyword evidence="4 7" id="KW-0418">Kinase</keyword>
<gene>
    <name evidence="7" type="primary">yehU_7</name>
    <name evidence="7" type="ORF">DSM106044_01040</name>
</gene>
<dbReference type="SUPFAM" id="SSF158472">
    <property type="entry name" value="HAMP domain-like"/>
    <property type="match status" value="1"/>
</dbReference>